<dbReference type="AlphaFoldDB" id="A0A5N6ULC4"/>
<dbReference type="Proteomes" id="UP000326950">
    <property type="component" value="Unassembled WGS sequence"/>
</dbReference>
<dbReference type="EMBL" id="ML738675">
    <property type="protein sequence ID" value="KAE8159439.1"/>
    <property type="molecule type" value="Genomic_DNA"/>
</dbReference>
<name>A0A5N6ULC4_ASPTM</name>
<keyword evidence="2" id="KW-1185">Reference proteome</keyword>
<protein>
    <submittedName>
        <fullName evidence="1">Uncharacterized protein</fullName>
    </submittedName>
</protein>
<gene>
    <name evidence="1" type="ORF">BDV40DRAFT_241938</name>
</gene>
<evidence type="ECO:0000313" key="1">
    <source>
        <dbReference type="EMBL" id="KAE8159439.1"/>
    </source>
</evidence>
<sequence length="92" mass="10653">MGRPLAVRMLCILQIDYSRPSCLTRTWHNDERRSITSKDVSIEISCSISNERLRYRGIFNLDLLCGYVRRPKLDWITSRCNAGDSTNENTSI</sequence>
<evidence type="ECO:0000313" key="2">
    <source>
        <dbReference type="Proteomes" id="UP000326950"/>
    </source>
</evidence>
<accession>A0A5N6ULC4</accession>
<reference evidence="1 2" key="1">
    <citation type="submission" date="2019-04" db="EMBL/GenBank/DDBJ databases">
        <title>Friends and foes A comparative genomics study of 23 Aspergillus species from section Flavi.</title>
        <authorList>
            <consortium name="DOE Joint Genome Institute"/>
            <person name="Kjaerbolling I."/>
            <person name="Vesth T."/>
            <person name="Frisvad J.C."/>
            <person name="Nybo J.L."/>
            <person name="Theobald S."/>
            <person name="Kildgaard S."/>
            <person name="Isbrandt T."/>
            <person name="Kuo A."/>
            <person name="Sato A."/>
            <person name="Lyhne E.K."/>
            <person name="Kogle M.E."/>
            <person name="Wiebenga A."/>
            <person name="Kun R.S."/>
            <person name="Lubbers R.J."/>
            <person name="Makela M.R."/>
            <person name="Barry K."/>
            <person name="Chovatia M."/>
            <person name="Clum A."/>
            <person name="Daum C."/>
            <person name="Haridas S."/>
            <person name="He G."/>
            <person name="LaButti K."/>
            <person name="Lipzen A."/>
            <person name="Mondo S."/>
            <person name="Riley R."/>
            <person name="Salamov A."/>
            <person name="Simmons B.A."/>
            <person name="Magnuson J.K."/>
            <person name="Henrissat B."/>
            <person name="Mortensen U.H."/>
            <person name="Larsen T.O."/>
            <person name="Devries R.P."/>
            <person name="Grigoriev I.V."/>
            <person name="Machida M."/>
            <person name="Baker S.E."/>
            <person name="Andersen M.R."/>
        </authorList>
    </citation>
    <scope>NUCLEOTIDE SEQUENCE [LARGE SCALE GENOMIC DNA]</scope>
    <source>
        <strain evidence="1 2">CBS 117626</strain>
    </source>
</reference>
<organism evidence="1 2">
    <name type="scientific">Aspergillus tamarii</name>
    <dbReference type="NCBI Taxonomy" id="41984"/>
    <lineage>
        <taxon>Eukaryota</taxon>
        <taxon>Fungi</taxon>
        <taxon>Dikarya</taxon>
        <taxon>Ascomycota</taxon>
        <taxon>Pezizomycotina</taxon>
        <taxon>Eurotiomycetes</taxon>
        <taxon>Eurotiomycetidae</taxon>
        <taxon>Eurotiales</taxon>
        <taxon>Aspergillaceae</taxon>
        <taxon>Aspergillus</taxon>
        <taxon>Aspergillus subgen. Circumdati</taxon>
    </lineage>
</organism>
<proteinExistence type="predicted"/>